<dbReference type="RefSeq" id="WP_003785221.1">
    <property type="nucleotide sequence ID" value="NZ_CP091518.1"/>
</dbReference>
<dbReference type="AlphaFoldDB" id="A0AAX2J2S2"/>
<gene>
    <name evidence="2" type="ORF">NCTC10529_00785</name>
</gene>
<evidence type="ECO:0000313" key="3">
    <source>
        <dbReference type="Proteomes" id="UP000248598"/>
    </source>
</evidence>
<accession>A0AAX2J2S2</accession>
<feature type="signal peptide" evidence="1">
    <location>
        <begin position="1"/>
        <end position="22"/>
    </location>
</feature>
<sequence length="333" mass="36746">MTNLFKWLFPFALLMTTACTQAEPTQKVQAASDSVATAQVQAARDNTQSLIWQISKTGQPNSVLIGTVHIGKTNSQLPADFQTALQQSQQLVLETEAVAPEYLEKNPNIAMQLMATLMVEKSLNSTIGKKRIAPVQQVFVQSVMPEFAQLFAQPDAPISLAPWAIWFHLGYADTPAGYDFNHGIDMLLAKSAQAQNKPVLGLELLEPYQMLSQLPDDVAIRGIDSYLANRNKAIAMQAKLLRDYEQRNVADLWQASHGAAILEDIDPQDHAIIGKIVDGQILYQRNANWIPKLSQYLAQKPTLVAVGAAHLFGEKGVIALLRQQGYTVEPYKP</sequence>
<reference evidence="2 3" key="1">
    <citation type="submission" date="2018-06" db="EMBL/GenBank/DDBJ databases">
        <authorList>
            <consortium name="Pathogen Informatics"/>
            <person name="Doyle S."/>
        </authorList>
    </citation>
    <scope>NUCLEOTIDE SEQUENCE [LARGE SCALE GENOMIC DNA]</scope>
    <source>
        <strain evidence="2 3">NCTC10529</strain>
    </source>
</reference>
<dbReference type="PROSITE" id="PS51257">
    <property type="entry name" value="PROKAR_LIPOPROTEIN"/>
    <property type="match status" value="1"/>
</dbReference>
<name>A0AAX2J2S2_KINKI</name>
<dbReference type="Proteomes" id="UP000248598">
    <property type="component" value="Chromosome 1"/>
</dbReference>
<dbReference type="InterPro" id="IPR002816">
    <property type="entry name" value="TraB/PrgY/GumN_fam"/>
</dbReference>
<feature type="chain" id="PRO_5043612331" evidence="1">
    <location>
        <begin position="23"/>
        <end position="333"/>
    </location>
</feature>
<dbReference type="CDD" id="cd14789">
    <property type="entry name" value="Tiki"/>
    <property type="match status" value="1"/>
</dbReference>
<keyword evidence="1" id="KW-0732">Signal</keyword>
<proteinExistence type="predicted"/>
<dbReference type="PANTHER" id="PTHR40590:SF1">
    <property type="entry name" value="CYTOPLASMIC PROTEIN"/>
    <property type="match status" value="1"/>
</dbReference>
<dbReference type="GeneID" id="93262094"/>
<dbReference type="Pfam" id="PF01963">
    <property type="entry name" value="TraB_PrgY_gumN"/>
    <property type="match status" value="1"/>
</dbReference>
<organism evidence="2 3">
    <name type="scientific">Kingella kingae</name>
    <dbReference type="NCBI Taxonomy" id="504"/>
    <lineage>
        <taxon>Bacteria</taxon>
        <taxon>Pseudomonadati</taxon>
        <taxon>Pseudomonadota</taxon>
        <taxon>Betaproteobacteria</taxon>
        <taxon>Neisseriales</taxon>
        <taxon>Neisseriaceae</taxon>
        <taxon>Kingella</taxon>
    </lineage>
</organism>
<evidence type="ECO:0000256" key="1">
    <source>
        <dbReference type="SAM" id="SignalP"/>
    </source>
</evidence>
<dbReference type="PANTHER" id="PTHR40590">
    <property type="entry name" value="CYTOPLASMIC PROTEIN-RELATED"/>
    <property type="match status" value="1"/>
</dbReference>
<dbReference type="EMBL" id="LS483426">
    <property type="protein sequence ID" value="SQH24597.1"/>
    <property type="molecule type" value="Genomic_DNA"/>
</dbReference>
<evidence type="ECO:0000313" key="2">
    <source>
        <dbReference type="EMBL" id="SQH24597.1"/>
    </source>
</evidence>
<dbReference type="InterPro" id="IPR047111">
    <property type="entry name" value="YbaP-like"/>
</dbReference>
<protein>
    <submittedName>
        <fullName evidence="2">TraB family</fullName>
    </submittedName>
</protein>